<keyword evidence="10" id="KW-1185">Reference proteome</keyword>
<feature type="transmembrane region" description="Helical" evidence="7">
    <location>
        <begin position="420"/>
        <end position="441"/>
    </location>
</feature>
<dbReference type="Pfam" id="PF07690">
    <property type="entry name" value="MFS_1"/>
    <property type="match status" value="1"/>
</dbReference>
<feature type="transmembrane region" description="Helical" evidence="7">
    <location>
        <begin position="174"/>
        <end position="196"/>
    </location>
</feature>
<name>A0ABY2GZJ9_9HYPO</name>
<feature type="transmembrane region" description="Helical" evidence="7">
    <location>
        <begin position="114"/>
        <end position="134"/>
    </location>
</feature>
<dbReference type="PANTHER" id="PTHR43791">
    <property type="entry name" value="PERMEASE-RELATED"/>
    <property type="match status" value="1"/>
</dbReference>
<feature type="compositionally biased region" description="Basic and acidic residues" evidence="6">
    <location>
        <begin position="1"/>
        <end position="14"/>
    </location>
</feature>
<dbReference type="SUPFAM" id="SSF103473">
    <property type="entry name" value="MFS general substrate transporter"/>
    <property type="match status" value="1"/>
</dbReference>
<evidence type="ECO:0000259" key="8">
    <source>
        <dbReference type="PROSITE" id="PS50850"/>
    </source>
</evidence>
<evidence type="ECO:0000256" key="6">
    <source>
        <dbReference type="SAM" id="MobiDB-lite"/>
    </source>
</evidence>
<feature type="transmembrane region" description="Helical" evidence="7">
    <location>
        <begin position="365"/>
        <end position="382"/>
    </location>
</feature>
<comment type="caution">
    <text evidence="9">The sequence shown here is derived from an EMBL/GenBank/DDBJ whole genome shotgun (WGS) entry which is preliminary data.</text>
</comment>
<comment type="subcellular location">
    <subcellularLocation>
        <location evidence="1">Membrane</location>
        <topology evidence="1">Multi-pass membrane protein</topology>
    </subcellularLocation>
</comment>
<dbReference type="InterPro" id="IPR020846">
    <property type="entry name" value="MFS_dom"/>
</dbReference>
<dbReference type="Gene3D" id="1.20.1250.20">
    <property type="entry name" value="MFS general substrate transporter like domains"/>
    <property type="match status" value="2"/>
</dbReference>
<dbReference type="EMBL" id="PPTA01000009">
    <property type="protein sequence ID" value="TFB01261.1"/>
    <property type="molecule type" value="Genomic_DNA"/>
</dbReference>
<dbReference type="RefSeq" id="XP_073557462.1">
    <property type="nucleotide sequence ID" value="XM_073704040.1"/>
</dbReference>
<feature type="region of interest" description="Disordered" evidence="6">
    <location>
        <begin position="1"/>
        <end position="26"/>
    </location>
</feature>
<dbReference type="GeneID" id="300578490"/>
<evidence type="ECO:0000256" key="1">
    <source>
        <dbReference type="ARBA" id="ARBA00004141"/>
    </source>
</evidence>
<dbReference type="PANTHER" id="PTHR43791:SF24">
    <property type="entry name" value="NICOTINIC ACID PLASMA MEMBRANE TRANSPORTER"/>
    <property type="match status" value="1"/>
</dbReference>
<keyword evidence="2" id="KW-0813">Transport</keyword>
<keyword evidence="3 7" id="KW-0812">Transmembrane</keyword>
<gene>
    <name evidence="9" type="ORF">CCMA1212_006845</name>
</gene>
<feature type="transmembrane region" description="Helical" evidence="7">
    <location>
        <begin position="140"/>
        <end position="162"/>
    </location>
</feature>
<feature type="transmembrane region" description="Helical" evidence="7">
    <location>
        <begin position="334"/>
        <end position="353"/>
    </location>
</feature>
<keyword evidence="4 7" id="KW-1133">Transmembrane helix</keyword>
<feature type="transmembrane region" description="Helical" evidence="7">
    <location>
        <begin position="40"/>
        <end position="61"/>
    </location>
</feature>
<accession>A0ABY2GZJ9</accession>
<feature type="domain" description="Major facilitator superfamily (MFS) profile" evidence="8">
    <location>
        <begin position="48"/>
        <end position="476"/>
    </location>
</feature>
<feature type="transmembrane region" description="Helical" evidence="7">
    <location>
        <begin position="309"/>
        <end position="328"/>
    </location>
</feature>
<sequence>MASKPDLDEKRPSSRDVSSQDMDESASSIPLIDPHAEKRLLLKLDMYFVPIIMLVYLTCFLDRSNIGNVKVAGMPEDIGASAKEFSTAVSIFYATYVAFEPPWSVMMKWMTPRILLTGLCVVWSVTTICTGFIHNVAGLYAVRLVLGACEAGLFPVMNLYLTMVYKRHEQGIRVSYLFVCTAISGAFGGLLAFSILKMDGVAGYAGWRWVYIIEGICSFVIAPIIWFGLPNDPSNAYFLTEEEKAMMKVREAQRAQYMGSEEFSWEEIWISLKDPKLYLRYDCTVSFDSRRLFYLHSSCSGCIQFCQDILLYGFSTFLPSIIVSMGYTSIQAQYLSIPVYIFGGLCFLALAFVSDRTCIRGPFLWLSNIPGIVGYVLILAPTSNAVKFLGTFFCAASTYCGPGLNLTWLNVNVAPHYRRATAIGVQLSMGNTAGVVAGQIYRKSPYVLGNAFSVGALGLAQVIIAVKWFYLRSQNREKERMESGRVEDKRKVQSGDRAVDFKYHL</sequence>
<reference evidence="9 10" key="1">
    <citation type="submission" date="2018-01" db="EMBL/GenBank/DDBJ databases">
        <title>Genome characterization of the sugarcane-associated fungus Trichoderma ghanense CCMA-1212 and their application in lignocelulose bioconversion.</title>
        <authorList>
            <person name="Steindorff A.S."/>
            <person name="Mendes T.D."/>
            <person name="Vilela E.S.D."/>
            <person name="Rodrigues D.S."/>
            <person name="Formighieri E.F."/>
            <person name="Melo I.S."/>
            <person name="Favaro L.C.L."/>
        </authorList>
    </citation>
    <scope>NUCLEOTIDE SEQUENCE [LARGE SCALE GENOMIC DNA]</scope>
    <source>
        <strain evidence="9 10">CCMA-1212</strain>
    </source>
</reference>
<dbReference type="InterPro" id="IPR036259">
    <property type="entry name" value="MFS_trans_sf"/>
</dbReference>
<evidence type="ECO:0000256" key="3">
    <source>
        <dbReference type="ARBA" id="ARBA00022692"/>
    </source>
</evidence>
<feature type="transmembrane region" description="Helical" evidence="7">
    <location>
        <begin position="208"/>
        <end position="229"/>
    </location>
</feature>
<proteinExistence type="predicted"/>
<evidence type="ECO:0000256" key="7">
    <source>
        <dbReference type="SAM" id="Phobius"/>
    </source>
</evidence>
<evidence type="ECO:0000313" key="9">
    <source>
        <dbReference type="EMBL" id="TFB01261.1"/>
    </source>
</evidence>
<feature type="transmembrane region" description="Helical" evidence="7">
    <location>
        <begin position="388"/>
        <end position="408"/>
    </location>
</feature>
<organism evidence="9 10">
    <name type="scientific">Trichoderma ghanense</name>
    <dbReference type="NCBI Taxonomy" id="65468"/>
    <lineage>
        <taxon>Eukaryota</taxon>
        <taxon>Fungi</taxon>
        <taxon>Dikarya</taxon>
        <taxon>Ascomycota</taxon>
        <taxon>Pezizomycotina</taxon>
        <taxon>Sordariomycetes</taxon>
        <taxon>Hypocreomycetidae</taxon>
        <taxon>Hypocreales</taxon>
        <taxon>Hypocreaceae</taxon>
        <taxon>Trichoderma</taxon>
    </lineage>
</organism>
<dbReference type="Proteomes" id="UP001642720">
    <property type="component" value="Unassembled WGS sequence"/>
</dbReference>
<evidence type="ECO:0000313" key="10">
    <source>
        <dbReference type="Proteomes" id="UP001642720"/>
    </source>
</evidence>
<evidence type="ECO:0000256" key="5">
    <source>
        <dbReference type="ARBA" id="ARBA00023136"/>
    </source>
</evidence>
<protein>
    <recommendedName>
        <fullName evidence="8">Major facilitator superfamily (MFS) profile domain-containing protein</fullName>
    </recommendedName>
</protein>
<dbReference type="PROSITE" id="PS50850">
    <property type="entry name" value="MFS"/>
    <property type="match status" value="1"/>
</dbReference>
<dbReference type="InterPro" id="IPR011701">
    <property type="entry name" value="MFS"/>
</dbReference>
<feature type="compositionally biased region" description="Polar residues" evidence="6">
    <location>
        <begin position="15"/>
        <end position="26"/>
    </location>
</feature>
<feature type="transmembrane region" description="Helical" evidence="7">
    <location>
        <begin position="447"/>
        <end position="471"/>
    </location>
</feature>
<evidence type="ECO:0000256" key="2">
    <source>
        <dbReference type="ARBA" id="ARBA00022448"/>
    </source>
</evidence>
<keyword evidence="5 7" id="KW-0472">Membrane</keyword>
<evidence type="ECO:0000256" key="4">
    <source>
        <dbReference type="ARBA" id="ARBA00022989"/>
    </source>
</evidence>